<proteinExistence type="predicted"/>
<reference evidence="1" key="1">
    <citation type="submission" date="2018-02" db="EMBL/GenBank/DDBJ databases">
        <title>Rhizophora mucronata_Transcriptome.</title>
        <authorList>
            <person name="Meera S.P."/>
            <person name="Sreeshan A."/>
            <person name="Augustine A."/>
        </authorList>
    </citation>
    <scope>NUCLEOTIDE SEQUENCE</scope>
    <source>
        <tissue evidence="1">Leaf</tissue>
    </source>
</reference>
<name>A0A2P2PMX0_RHIMU</name>
<organism evidence="1">
    <name type="scientific">Rhizophora mucronata</name>
    <name type="common">Asiatic mangrove</name>
    <dbReference type="NCBI Taxonomy" id="61149"/>
    <lineage>
        <taxon>Eukaryota</taxon>
        <taxon>Viridiplantae</taxon>
        <taxon>Streptophyta</taxon>
        <taxon>Embryophyta</taxon>
        <taxon>Tracheophyta</taxon>
        <taxon>Spermatophyta</taxon>
        <taxon>Magnoliopsida</taxon>
        <taxon>eudicotyledons</taxon>
        <taxon>Gunneridae</taxon>
        <taxon>Pentapetalae</taxon>
        <taxon>rosids</taxon>
        <taxon>fabids</taxon>
        <taxon>Malpighiales</taxon>
        <taxon>Rhizophoraceae</taxon>
        <taxon>Rhizophora</taxon>
    </lineage>
</organism>
<evidence type="ECO:0000313" key="1">
    <source>
        <dbReference type="EMBL" id="MBX56074.1"/>
    </source>
</evidence>
<accession>A0A2P2PMX0</accession>
<dbReference type="AlphaFoldDB" id="A0A2P2PMX0"/>
<protein>
    <submittedName>
        <fullName evidence="1">Uncharacterized protein</fullName>
    </submittedName>
</protein>
<sequence length="49" mass="5523">MQAMVSLKTTLPKNGICEAPDAYHHILYAHSNTKHGPTKMNRIFNELLS</sequence>
<dbReference type="EMBL" id="GGEC01075590">
    <property type="protein sequence ID" value="MBX56074.1"/>
    <property type="molecule type" value="Transcribed_RNA"/>
</dbReference>